<dbReference type="Pfam" id="PF02861">
    <property type="entry name" value="Clp_N"/>
    <property type="match status" value="1"/>
</dbReference>
<keyword evidence="2 9" id="KW-0677">Repeat</keyword>
<dbReference type="GO" id="GO:0006508">
    <property type="term" value="P:proteolysis"/>
    <property type="evidence" value="ECO:0007669"/>
    <property type="project" value="UniProtKB-KW"/>
</dbReference>
<sequence>MLNQELELSLNMAFARAREHRHEFMTVEHLLLALLSNPSAREALEACSVDLVALRQELEAFIEQTTPVLPVSEEERDTQPTLSFQRVLQRAVFHVQSSGRSEVTGANVLVAIFSEQESQAAYLLRKHEVSRLDVVNFISHGTRKDEPNPSSDHTNPVSEEQAGGEERMENFTTNLNQLARVGGIDPLIGRDKELERTIQVLCRRRKNNPLLVGESGVGKTAIAEGLAWRIVQGDVPEVMADCTIYALDIGSLLAGTKYRGDFEKRFKALLKQLEQDSNSILFIDEIHTIIGAGAASGGQVDAANLIKPLLSSGKIRVMGSTTYQEFSNIFEKDRALARRFQKIDITEPSVDETVQIINGLKPKYEAHHDVRYTAKAVRAAVELAVKYINDRHLPDKAIDVIDEAGARARLMPVSKRKKTINVADIESVVARIARIPEKSVSASDRDTLKSLGDRLKMLVFGQDKAIEALTEAIKMSRAGLGHDRKPVGSFLFAGPTGVGKTEVTVQLSKALGIELLRFDMSEYMERHTVSRLIGAPPGYVGFDQGGLLTDAVIKHPHAVLLLDEIEKAHPDVFNLLLQVMDNGTLTDNNGRKADFRNVILVMTTNAGVRETERKSIGLIHQDNSTDAMEEIKKVFTPEFRNRLDNIIWFNHLSTEVIHQVVDKFIVELQAQLDQKGVSLEVSQEARDWLADKGYDRAMGARPMSRVIQDNLKKPLANELLFGTLVDGGQVIVALDKEKDQLTYNFHGAQKHKPETAH</sequence>
<feature type="region of interest" description="Disordered" evidence="11">
    <location>
        <begin position="140"/>
        <end position="166"/>
    </location>
</feature>
<dbReference type="NCBIfam" id="NF008263">
    <property type="entry name" value="PRK11034.1"/>
    <property type="match status" value="1"/>
</dbReference>
<dbReference type="Pfam" id="PF17871">
    <property type="entry name" value="AAA_lid_9"/>
    <property type="match status" value="1"/>
</dbReference>
<dbReference type="FunFam" id="3.40.50.300:FF:000268">
    <property type="entry name" value="ATP-dependent Clp protease, ATP-binding subunit ClpA"/>
    <property type="match status" value="1"/>
</dbReference>
<evidence type="ECO:0000313" key="13">
    <source>
        <dbReference type="EMBL" id="KMV33555.1"/>
    </source>
</evidence>
<evidence type="ECO:0000256" key="6">
    <source>
        <dbReference type="ARBA" id="ARBA00058529"/>
    </source>
</evidence>
<dbReference type="InterPro" id="IPR036628">
    <property type="entry name" value="Clp_N_dom_sf"/>
</dbReference>
<comment type="function">
    <text evidence="6">ATP-dependent specificity component of the ClpAP protease. It directs the protease to specific substrates. It has unfoldase activity. The primary function of the ClpA-ClpP complex appears to be the degradation of unfolded or abnormal proteins.</text>
</comment>
<dbReference type="PRINTS" id="PR00300">
    <property type="entry name" value="CLPPROTEASEA"/>
</dbReference>
<dbReference type="FunFam" id="3.40.50.300:FF:000271">
    <property type="entry name" value="ATP-dependent Clp protease ATP-binding subunit ClpA"/>
    <property type="match status" value="1"/>
</dbReference>
<evidence type="ECO:0000256" key="4">
    <source>
        <dbReference type="ARBA" id="ARBA00022840"/>
    </source>
</evidence>
<protein>
    <recommendedName>
        <fullName evidence="8">ATP-dependent Clp protease ATP-binding subunit ClpA</fullName>
    </recommendedName>
</protein>
<dbReference type="Pfam" id="PF07724">
    <property type="entry name" value="AAA_2"/>
    <property type="match status" value="1"/>
</dbReference>
<dbReference type="OrthoDB" id="9803641at2"/>
<evidence type="ECO:0000256" key="1">
    <source>
        <dbReference type="ARBA" id="ARBA00008675"/>
    </source>
</evidence>
<dbReference type="PROSITE" id="PS51903">
    <property type="entry name" value="CLP_R"/>
    <property type="match status" value="1"/>
</dbReference>
<dbReference type="FunFam" id="1.10.1780.10:FF:000002">
    <property type="entry name" value="ATP-dependent Clp protease ATP-binding subunit ClpA"/>
    <property type="match status" value="1"/>
</dbReference>
<dbReference type="Pfam" id="PF00004">
    <property type="entry name" value="AAA"/>
    <property type="match status" value="1"/>
</dbReference>
<dbReference type="InterPro" id="IPR050130">
    <property type="entry name" value="ClpA_ClpB"/>
</dbReference>
<dbReference type="InterPro" id="IPR004176">
    <property type="entry name" value="Clp_R_N"/>
</dbReference>
<dbReference type="SMART" id="SM00382">
    <property type="entry name" value="AAA"/>
    <property type="match status" value="2"/>
</dbReference>
<dbReference type="CDD" id="cd00009">
    <property type="entry name" value="AAA"/>
    <property type="match status" value="1"/>
</dbReference>
<feature type="compositionally biased region" description="Polar residues" evidence="11">
    <location>
        <begin position="148"/>
        <end position="158"/>
    </location>
</feature>
<reference evidence="13 14" key="1">
    <citation type="submission" date="2015-06" db="EMBL/GenBank/DDBJ databases">
        <title>Genome sequencing of Cronobacter sp. strain DJ34 isolated from petroleum contaminated sludge of Duliajan Oil Fields, Assam, India.</title>
        <authorList>
            <person name="Pal S."/>
            <person name="Banerjee T.D."/>
            <person name="Roy A."/>
            <person name="Sar P."/>
            <person name="Kazy S.K."/>
        </authorList>
    </citation>
    <scope>NUCLEOTIDE SEQUENCE [LARGE SCALE GENOMIC DNA]</scope>
    <source>
        <strain evidence="13 14">DJ34</strain>
    </source>
</reference>
<evidence type="ECO:0000256" key="5">
    <source>
        <dbReference type="ARBA" id="ARBA00023186"/>
    </source>
</evidence>
<dbReference type="InterPro" id="IPR003593">
    <property type="entry name" value="AAA+_ATPase"/>
</dbReference>
<evidence type="ECO:0000256" key="8">
    <source>
        <dbReference type="ARBA" id="ARBA00067753"/>
    </source>
</evidence>
<dbReference type="GO" id="GO:0016887">
    <property type="term" value="F:ATP hydrolysis activity"/>
    <property type="evidence" value="ECO:0007669"/>
    <property type="project" value="InterPro"/>
</dbReference>
<dbReference type="InterPro" id="IPR027417">
    <property type="entry name" value="P-loop_NTPase"/>
</dbReference>
<dbReference type="EMBL" id="LFEJ01000022">
    <property type="protein sequence ID" value="KMV33555.1"/>
    <property type="molecule type" value="Genomic_DNA"/>
</dbReference>
<dbReference type="PANTHER" id="PTHR11638:SF111">
    <property type="entry name" value="ATP-DEPENDENT CLP PROTEASE ATP-BINDING SUBUNIT CLPA"/>
    <property type="match status" value="1"/>
</dbReference>
<dbReference type="GO" id="GO:0008233">
    <property type="term" value="F:peptidase activity"/>
    <property type="evidence" value="ECO:0007669"/>
    <property type="project" value="UniProtKB-KW"/>
</dbReference>
<dbReference type="InterPro" id="IPR003959">
    <property type="entry name" value="ATPase_AAA_core"/>
</dbReference>
<evidence type="ECO:0000256" key="11">
    <source>
        <dbReference type="SAM" id="MobiDB-lite"/>
    </source>
</evidence>
<feature type="domain" description="Clp R" evidence="12">
    <location>
        <begin position="1"/>
        <end position="145"/>
    </location>
</feature>
<dbReference type="SUPFAM" id="SSF52540">
    <property type="entry name" value="P-loop containing nucleoside triphosphate hydrolases"/>
    <property type="match status" value="2"/>
</dbReference>
<dbReference type="CDD" id="cd19499">
    <property type="entry name" value="RecA-like_ClpB_Hsp104-like"/>
    <property type="match status" value="1"/>
</dbReference>
<dbReference type="SMART" id="SM01086">
    <property type="entry name" value="ClpB_D2-small"/>
    <property type="match status" value="1"/>
</dbReference>
<dbReference type="InterPro" id="IPR019489">
    <property type="entry name" value="Clp_ATPase_C"/>
</dbReference>
<dbReference type="GO" id="GO:0034605">
    <property type="term" value="P:cellular response to heat"/>
    <property type="evidence" value="ECO:0007669"/>
    <property type="project" value="TreeGrafter"/>
</dbReference>
<accession>A0A0J8VLZ6</accession>
<comment type="subunit">
    <text evidence="7">Component of the ClpAP complex composed of six ClpA subunits assembled into a hexameric ring in the presence of ATP, and fourteen ClpP subunits arranged in two heptameric rings. Binds to ClpS.</text>
</comment>
<evidence type="ECO:0000256" key="3">
    <source>
        <dbReference type="ARBA" id="ARBA00022741"/>
    </source>
</evidence>
<comment type="caution">
    <text evidence="13">The sequence shown here is derived from an EMBL/GenBank/DDBJ whole genome shotgun (WGS) entry which is preliminary data.</text>
</comment>
<dbReference type="GO" id="GO:0043335">
    <property type="term" value="P:protein unfolding"/>
    <property type="evidence" value="ECO:0007669"/>
    <property type="project" value="InterPro"/>
</dbReference>
<dbReference type="AlphaFoldDB" id="A0A0J8VLZ6"/>
<evidence type="ECO:0000256" key="9">
    <source>
        <dbReference type="PROSITE-ProRule" id="PRU01251"/>
    </source>
</evidence>
<comment type="similarity">
    <text evidence="1 10">Belongs to the ClpA/ClpB family.</text>
</comment>
<dbReference type="Proteomes" id="UP000037315">
    <property type="component" value="Unassembled WGS sequence"/>
</dbReference>
<dbReference type="Gene3D" id="1.10.1780.10">
    <property type="entry name" value="Clp, N-terminal domain"/>
    <property type="match status" value="1"/>
</dbReference>
<dbReference type="NCBIfam" id="TIGR02639">
    <property type="entry name" value="ClpA"/>
    <property type="match status" value="1"/>
</dbReference>
<keyword evidence="14" id="KW-1185">Reference proteome</keyword>
<dbReference type="PROSITE" id="PS00870">
    <property type="entry name" value="CLPAB_1"/>
    <property type="match status" value="1"/>
</dbReference>
<keyword evidence="3 10" id="KW-0547">Nucleotide-binding</keyword>
<keyword evidence="13" id="KW-0378">Hydrolase</keyword>
<dbReference type="GO" id="GO:0005737">
    <property type="term" value="C:cytoplasm"/>
    <property type="evidence" value="ECO:0007669"/>
    <property type="project" value="TreeGrafter"/>
</dbReference>
<dbReference type="InterPro" id="IPR018368">
    <property type="entry name" value="ClpA/B_CS1"/>
</dbReference>
<dbReference type="InterPro" id="IPR013461">
    <property type="entry name" value="ClpA"/>
</dbReference>
<dbReference type="Gene3D" id="1.10.8.60">
    <property type="match status" value="2"/>
</dbReference>
<keyword evidence="5 10" id="KW-0143">Chaperone</keyword>
<name>A0A0J8VLZ6_9ENTR</name>
<dbReference type="InterPro" id="IPR028299">
    <property type="entry name" value="ClpA/B_CS2"/>
</dbReference>
<dbReference type="InterPro" id="IPR041546">
    <property type="entry name" value="ClpA/ClpB_AAA_lid"/>
</dbReference>
<evidence type="ECO:0000313" key="14">
    <source>
        <dbReference type="Proteomes" id="UP000037315"/>
    </source>
</evidence>
<dbReference type="SUPFAM" id="SSF81923">
    <property type="entry name" value="Double Clp-N motif"/>
    <property type="match status" value="1"/>
</dbReference>
<dbReference type="Pfam" id="PF10431">
    <property type="entry name" value="ClpB_D2-small"/>
    <property type="match status" value="1"/>
</dbReference>
<dbReference type="PANTHER" id="PTHR11638">
    <property type="entry name" value="ATP-DEPENDENT CLP PROTEASE"/>
    <property type="match status" value="1"/>
</dbReference>
<proteinExistence type="inferred from homology"/>
<dbReference type="STRING" id="1121863.GCA_000621185_00229"/>
<dbReference type="PROSITE" id="PS00871">
    <property type="entry name" value="CLPAB_2"/>
    <property type="match status" value="1"/>
</dbReference>
<dbReference type="Gene3D" id="3.40.50.300">
    <property type="entry name" value="P-loop containing nucleotide triphosphate hydrolases"/>
    <property type="match status" value="2"/>
</dbReference>
<dbReference type="PATRIC" id="fig|1656095.3.peg.3087"/>
<evidence type="ECO:0000259" key="12">
    <source>
        <dbReference type="PROSITE" id="PS51903"/>
    </source>
</evidence>
<dbReference type="GO" id="GO:0005524">
    <property type="term" value="F:ATP binding"/>
    <property type="evidence" value="ECO:0007669"/>
    <property type="project" value="UniProtKB-KW"/>
</dbReference>
<dbReference type="FunFam" id="1.10.8.60:FF:000011">
    <property type="entry name" value="ATP-dependent Clp protease ATP-binding subunit"/>
    <property type="match status" value="1"/>
</dbReference>
<keyword evidence="13" id="KW-0645">Protease</keyword>
<keyword evidence="4 10" id="KW-0067">ATP-binding</keyword>
<organism evidence="13 14">
    <name type="scientific">Franconibacter pulveris</name>
    <dbReference type="NCBI Taxonomy" id="435910"/>
    <lineage>
        <taxon>Bacteria</taxon>
        <taxon>Pseudomonadati</taxon>
        <taxon>Pseudomonadota</taxon>
        <taxon>Gammaproteobacteria</taxon>
        <taxon>Enterobacterales</taxon>
        <taxon>Enterobacteriaceae</taxon>
        <taxon>Franconibacter</taxon>
    </lineage>
</organism>
<evidence type="ECO:0000256" key="10">
    <source>
        <dbReference type="RuleBase" id="RU004432"/>
    </source>
</evidence>
<evidence type="ECO:0000256" key="7">
    <source>
        <dbReference type="ARBA" id="ARBA00064972"/>
    </source>
</evidence>
<dbReference type="RefSeq" id="WP_024556065.1">
    <property type="nucleotide sequence ID" value="NZ_LFEJ01000022.1"/>
</dbReference>
<dbReference type="InterPro" id="IPR001270">
    <property type="entry name" value="ClpA/B"/>
</dbReference>
<evidence type="ECO:0000256" key="2">
    <source>
        <dbReference type="ARBA" id="ARBA00022737"/>
    </source>
</evidence>
<gene>
    <name evidence="13" type="primary">clpA</name>
    <name evidence="13" type="ORF">ACH50_16525</name>
</gene>